<protein>
    <submittedName>
        <fullName evidence="1">Uncharacterized protein</fullName>
    </submittedName>
</protein>
<dbReference type="Proteomes" id="UP000054560">
    <property type="component" value="Unassembled WGS sequence"/>
</dbReference>
<dbReference type="GeneID" id="25908419"/>
<proteinExistence type="predicted"/>
<evidence type="ECO:0000313" key="1">
    <source>
        <dbReference type="EMBL" id="KNC79704.1"/>
    </source>
</evidence>
<dbReference type="RefSeq" id="XP_014153606.1">
    <property type="nucleotide sequence ID" value="XM_014298131.1"/>
</dbReference>
<dbReference type="EMBL" id="KQ242259">
    <property type="protein sequence ID" value="KNC79704.1"/>
    <property type="molecule type" value="Genomic_DNA"/>
</dbReference>
<accession>A0A0L0FSP1</accession>
<feature type="non-terminal residue" evidence="1">
    <location>
        <position position="1"/>
    </location>
</feature>
<organism evidence="1 2">
    <name type="scientific">Sphaeroforma arctica JP610</name>
    <dbReference type="NCBI Taxonomy" id="667725"/>
    <lineage>
        <taxon>Eukaryota</taxon>
        <taxon>Ichthyosporea</taxon>
        <taxon>Ichthyophonida</taxon>
        <taxon>Sphaeroforma</taxon>
    </lineage>
</organism>
<reference evidence="1 2" key="1">
    <citation type="submission" date="2011-02" db="EMBL/GenBank/DDBJ databases">
        <title>The Genome Sequence of Sphaeroforma arctica JP610.</title>
        <authorList>
            <consortium name="The Broad Institute Genome Sequencing Platform"/>
            <person name="Russ C."/>
            <person name="Cuomo C."/>
            <person name="Young S.K."/>
            <person name="Zeng Q."/>
            <person name="Gargeya S."/>
            <person name="Alvarado L."/>
            <person name="Berlin A."/>
            <person name="Chapman S.B."/>
            <person name="Chen Z."/>
            <person name="Freedman E."/>
            <person name="Gellesch M."/>
            <person name="Goldberg J."/>
            <person name="Griggs A."/>
            <person name="Gujja S."/>
            <person name="Heilman E."/>
            <person name="Heiman D."/>
            <person name="Howarth C."/>
            <person name="Mehta T."/>
            <person name="Neiman D."/>
            <person name="Pearson M."/>
            <person name="Roberts A."/>
            <person name="Saif S."/>
            <person name="Shea T."/>
            <person name="Shenoy N."/>
            <person name="Sisk P."/>
            <person name="Stolte C."/>
            <person name="Sykes S."/>
            <person name="White J."/>
            <person name="Yandava C."/>
            <person name="Burger G."/>
            <person name="Gray M.W."/>
            <person name="Holland P.W.H."/>
            <person name="King N."/>
            <person name="Lang F.B.F."/>
            <person name="Roger A.J."/>
            <person name="Ruiz-Trillo I."/>
            <person name="Haas B."/>
            <person name="Nusbaum C."/>
            <person name="Birren B."/>
        </authorList>
    </citation>
    <scope>NUCLEOTIDE SEQUENCE [LARGE SCALE GENOMIC DNA]</scope>
    <source>
        <strain evidence="1 2">JP610</strain>
    </source>
</reference>
<keyword evidence="2" id="KW-1185">Reference proteome</keyword>
<sequence>ELFSAYKHELVEYCEEQQHRLTDALFRMLRILKTRAIQLAQVSTACVALIALNVDIEYLREKKSQVLASPWVNESLRTQLELLSETGLFQITLGETAGGAASQQTSVSDHKVELETRSGLVANSDLVVGAPPSPTLSDER</sequence>
<gene>
    <name evidence="1" type="ORF">SARC_07915</name>
</gene>
<dbReference type="AlphaFoldDB" id="A0A0L0FSP1"/>
<evidence type="ECO:0000313" key="2">
    <source>
        <dbReference type="Proteomes" id="UP000054560"/>
    </source>
</evidence>
<name>A0A0L0FSP1_9EUKA</name>